<protein>
    <recommendedName>
        <fullName evidence="2">Protein kinase domain-containing protein</fullName>
    </recommendedName>
</protein>
<keyword evidence="4" id="KW-1185">Reference proteome</keyword>
<dbReference type="InterPro" id="IPR011009">
    <property type="entry name" value="Kinase-like_dom_sf"/>
</dbReference>
<evidence type="ECO:0000259" key="2">
    <source>
        <dbReference type="PROSITE" id="PS50011"/>
    </source>
</evidence>
<dbReference type="PROSITE" id="PS50011">
    <property type="entry name" value="PROTEIN_KINASE_DOM"/>
    <property type="match status" value="1"/>
</dbReference>
<gene>
    <name evidence="3" type="ORF">N0V91_011117</name>
</gene>
<feature type="region of interest" description="Disordered" evidence="1">
    <location>
        <begin position="1"/>
        <end position="37"/>
    </location>
</feature>
<dbReference type="Proteomes" id="UP001140510">
    <property type="component" value="Unassembled WGS sequence"/>
</dbReference>
<comment type="caution">
    <text evidence="3">The sequence shown here is derived from an EMBL/GenBank/DDBJ whole genome shotgun (WGS) entry which is preliminary data.</text>
</comment>
<feature type="domain" description="Protein kinase" evidence="2">
    <location>
        <begin position="256"/>
        <end position="537"/>
    </location>
</feature>
<dbReference type="InterPro" id="IPR000719">
    <property type="entry name" value="Prot_kinase_dom"/>
</dbReference>
<reference evidence="3" key="1">
    <citation type="submission" date="2022-10" db="EMBL/GenBank/DDBJ databases">
        <title>Tapping the CABI collections for fungal endophytes: first genome assemblies for Collariella, Neodidymelliopsis, Ascochyta clinopodiicola, Didymella pomorum, Didymosphaeria variabile, Neocosmospora piperis and Neocucurbitaria cava.</title>
        <authorList>
            <person name="Hill R."/>
        </authorList>
    </citation>
    <scope>NUCLEOTIDE SEQUENCE</scope>
    <source>
        <strain evidence="3">IMI 355091</strain>
    </source>
</reference>
<dbReference type="SUPFAM" id="SSF56112">
    <property type="entry name" value="Protein kinase-like (PK-like)"/>
    <property type="match status" value="1"/>
</dbReference>
<dbReference type="GO" id="GO:0044773">
    <property type="term" value="P:mitotic DNA damage checkpoint signaling"/>
    <property type="evidence" value="ECO:0007669"/>
    <property type="project" value="TreeGrafter"/>
</dbReference>
<evidence type="ECO:0000256" key="1">
    <source>
        <dbReference type="SAM" id="MobiDB-lite"/>
    </source>
</evidence>
<dbReference type="SMART" id="SM00220">
    <property type="entry name" value="S_TKc"/>
    <property type="match status" value="1"/>
</dbReference>
<proteinExistence type="predicted"/>
<name>A0A9W8YZW6_9PLEO</name>
<dbReference type="EMBL" id="JAPEVA010000182">
    <property type="protein sequence ID" value="KAJ4395023.1"/>
    <property type="molecule type" value="Genomic_DNA"/>
</dbReference>
<dbReference type="GO" id="GO:0004674">
    <property type="term" value="F:protein serine/threonine kinase activity"/>
    <property type="evidence" value="ECO:0007669"/>
    <property type="project" value="TreeGrafter"/>
</dbReference>
<sequence>MNAAPAGSWPPIPPSVFTQSSDQSENEALRQDPWRGVHKHGPACRGDVRALVYPLSAAAQTCCEEAPKEEGELPSIIRLRLCKQSTHFSIGSFLTSNITITSPDEIDEDDDEWKHLIQIGIYPDPDSDDVEVYNNTPHLTASISSDRGEEPHQLPPLSSFRLTAERSWSIRITAAHTYGIILRPIDDLYNALVSHTLAKSDEYKVFRTTTQKPNKRGEARVRLARLEEEEDEEESDSHLRRISPPAVPLSECSTQADEDGSVPVYSPSQVNKAPDLTPAVLKEDSATKVETMWYRNKLRVRKCIRSATLYAAARNWERETHILSGLDHPNVIKCLEFDSDSRSIDFEYGGKDLSKFQTKTCLFDVARDLDRVQILICTQTASALEYLHHEKQLIHCDIKPQNILLSDDHQSVKVCDFGCAQASKRTGSGGGTHHYIAPEYLLEQERNLASDVWSLGITMLYVLGLIPLPDSQPEDEYWLINKLKDDESEQRKMLRWLGKVREALTRVPKDWAVLKAMLDTNPRTRITAAELVSRLLVMKEERAAILTN</sequence>
<dbReference type="GO" id="GO:0005634">
    <property type="term" value="C:nucleus"/>
    <property type="evidence" value="ECO:0007669"/>
    <property type="project" value="TreeGrafter"/>
</dbReference>
<evidence type="ECO:0000313" key="4">
    <source>
        <dbReference type="Proteomes" id="UP001140510"/>
    </source>
</evidence>
<dbReference type="AlphaFoldDB" id="A0A9W8YZW6"/>
<dbReference type="PANTHER" id="PTHR44167">
    <property type="entry name" value="OVARIAN-SPECIFIC SERINE/THREONINE-PROTEIN KINASE LOK-RELATED"/>
    <property type="match status" value="1"/>
</dbReference>
<dbReference type="OrthoDB" id="1668230at2759"/>
<accession>A0A9W8YZW6</accession>
<evidence type="ECO:0000313" key="3">
    <source>
        <dbReference type="EMBL" id="KAJ4395023.1"/>
    </source>
</evidence>
<dbReference type="PROSITE" id="PS00108">
    <property type="entry name" value="PROTEIN_KINASE_ST"/>
    <property type="match status" value="1"/>
</dbReference>
<organism evidence="3 4">
    <name type="scientific">Didymella pomorum</name>
    <dbReference type="NCBI Taxonomy" id="749634"/>
    <lineage>
        <taxon>Eukaryota</taxon>
        <taxon>Fungi</taxon>
        <taxon>Dikarya</taxon>
        <taxon>Ascomycota</taxon>
        <taxon>Pezizomycotina</taxon>
        <taxon>Dothideomycetes</taxon>
        <taxon>Pleosporomycetidae</taxon>
        <taxon>Pleosporales</taxon>
        <taxon>Pleosporineae</taxon>
        <taxon>Didymellaceae</taxon>
        <taxon>Didymella</taxon>
    </lineage>
</organism>
<dbReference type="Pfam" id="PF00069">
    <property type="entry name" value="Pkinase"/>
    <property type="match status" value="1"/>
</dbReference>
<dbReference type="GO" id="GO:0005524">
    <property type="term" value="F:ATP binding"/>
    <property type="evidence" value="ECO:0007669"/>
    <property type="project" value="InterPro"/>
</dbReference>
<dbReference type="InterPro" id="IPR008271">
    <property type="entry name" value="Ser/Thr_kinase_AS"/>
</dbReference>
<dbReference type="PANTHER" id="PTHR44167:SF30">
    <property type="entry name" value="PHOSPHORYLASE KINASE"/>
    <property type="match status" value="1"/>
</dbReference>
<feature type="region of interest" description="Disordered" evidence="1">
    <location>
        <begin position="226"/>
        <end position="264"/>
    </location>
</feature>
<dbReference type="Gene3D" id="1.10.510.10">
    <property type="entry name" value="Transferase(Phosphotransferase) domain 1"/>
    <property type="match status" value="1"/>
</dbReference>